<evidence type="ECO:0000256" key="3">
    <source>
        <dbReference type="SAM" id="Phobius"/>
    </source>
</evidence>
<feature type="repeat" description="LDL-receptor class B" evidence="2">
    <location>
        <begin position="1"/>
        <end position="44"/>
    </location>
</feature>
<evidence type="ECO:0000256" key="1">
    <source>
        <dbReference type="ARBA" id="ARBA00022536"/>
    </source>
</evidence>
<keyword evidence="3" id="KW-0812">Transmembrane</keyword>
<keyword evidence="1" id="KW-0245">EGF-like domain</keyword>
<evidence type="ECO:0000256" key="2">
    <source>
        <dbReference type="PROSITE-ProRule" id="PRU00461"/>
    </source>
</evidence>
<reference evidence="5" key="1">
    <citation type="submission" date="2025-08" db="UniProtKB">
        <authorList>
            <consortium name="RefSeq"/>
        </authorList>
    </citation>
    <scope>IDENTIFICATION</scope>
    <source>
        <tissue evidence="5">Muscle</tissue>
    </source>
</reference>
<dbReference type="PANTHER" id="PTHR46513">
    <property type="entry name" value="VITELLOGENIN RECEPTOR-LIKE PROTEIN-RELATED-RELATED"/>
    <property type="match status" value="1"/>
</dbReference>
<keyword evidence="3" id="KW-0472">Membrane</keyword>
<dbReference type="Gene3D" id="2.120.10.30">
    <property type="entry name" value="TolB, C-terminal domain"/>
    <property type="match status" value="1"/>
</dbReference>
<proteinExistence type="predicted"/>
<evidence type="ECO:0000313" key="4">
    <source>
        <dbReference type="Proteomes" id="UP000694941"/>
    </source>
</evidence>
<keyword evidence="4" id="KW-1185">Reference proteome</keyword>
<dbReference type="RefSeq" id="XP_022258802.1">
    <property type="nucleotide sequence ID" value="XM_022403094.1"/>
</dbReference>
<dbReference type="InterPro" id="IPR000033">
    <property type="entry name" value="LDLR_classB_rpt"/>
</dbReference>
<keyword evidence="3" id="KW-1133">Transmembrane helix</keyword>
<feature type="non-terminal residue" evidence="5">
    <location>
        <position position="1"/>
    </location>
</feature>
<evidence type="ECO:0000313" key="5">
    <source>
        <dbReference type="RefSeq" id="XP_022258802.1"/>
    </source>
</evidence>
<dbReference type="InterPro" id="IPR050778">
    <property type="entry name" value="Cueball_EGF_LRP_Nidogen"/>
</dbReference>
<dbReference type="SUPFAM" id="SSF63825">
    <property type="entry name" value="YWTD domain"/>
    <property type="match status" value="1"/>
</dbReference>
<protein>
    <submittedName>
        <fullName evidence="5">Prolow-density lipoprotein receptor-related protein 1-like</fullName>
    </submittedName>
</protein>
<name>A0ABM1TSE6_LIMPO</name>
<sequence length="243" mass="27395">TIYWSNWKETGSLIESISVNGSNHHSVITSNLQHPTDISLDHEASMLYWVDVHIDGTYYIERSSTKGLRRQVIEEGYGHGPFGITVFGDYLFSTMRDQILRSDKNSGNNKIVLHSGMKKPMDLVVVSSTYPKCTLSTLSNTLQNLNNNCNGTKCWKDSQNVANSTIADTVELTTLYLVLVILGILCFLMLLTLLLYYRKRKKYFEESSSGFENQLSNCSQENSVCSETVGEVLNGHQHEQSTF</sequence>
<gene>
    <name evidence="5" type="primary">LOC111089867</name>
</gene>
<dbReference type="SMART" id="SM00135">
    <property type="entry name" value="LY"/>
    <property type="match status" value="1"/>
</dbReference>
<organism evidence="4 5">
    <name type="scientific">Limulus polyphemus</name>
    <name type="common">Atlantic horseshoe crab</name>
    <dbReference type="NCBI Taxonomy" id="6850"/>
    <lineage>
        <taxon>Eukaryota</taxon>
        <taxon>Metazoa</taxon>
        <taxon>Ecdysozoa</taxon>
        <taxon>Arthropoda</taxon>
        <taxon>Chelicerata</taxon>
        <taxon>Merostomata</taxon>
        <taxon>Xiphosura</taxon>
        <taxon>Limulidae</taxon>
        <taxon>Limulus</taxon>
    </lineage>
</organism>
<dbReference type="GeneID" id="111089867"/>
<dbReference type="Pfam" id="PF00058">
    <property type="entry name" value="Ldl_recept_b"/>
    <property type="match status" value="1"/>
</dbReference>
<dbReference type="PROSITE" id="PS51120">
    <property type="entry name" value="LDLRB"/>
    <property type="match status" value="1"/>
</dbReference>
<dbReference type="PANTHER" id="PTHR46513:SF13">
    <property type="entry name" value="EGF-LIKE DOMAIN-CONTAINING PROTEIN"/>
    <property type="match status" value="1"/>
</dbReference>
<accession>A0ABM1TSE6</accession>
<feature type="transmembrane region" description="Helical" evidence="3">
    <location>
        <begin position="175"/>
        <end position="197"/>
    </location>
</feature>
<dbReference type="InterPro" id="IPR011042">
    <property type="entry name" value="6-blade_b-propeller_TolB-like"/>
</dbReference>
<dbReference type="Proteomes" id="UP000694941">
    <property type="component" value="Unplaced"/>
</dbReference>